<evidence type="ECO:0000256" key="1">
    <source>
        <dbReference type="SAM" id="MobiDB-lite"/>
    </source>
</evidence>
<dbReference type="Proteomes" id="UP000027238">
    <property type="component" value="Unassembled WGS sequence"/>
</dbReference>
<comment type="caution">
    <text evidence="2">The sequence shown here is derived from an EMBL/GenBank/DDBJ whole genome shotgun (WGS) entry which is preliminary data.</text>
</comment>
<gene>
    <name evidence="2" type="ORF">CSUB01_10189</name>
</gene>
<feature type="region of interest" description="Disordered" evidence="1">
    <location>
        <begin position="104"/>
        <end position="129"/>
    </location>
</feature>
<evidence type="ECO:0000313" key="3">
    <source>
        <dbReference type="Proteomes" id="UP000027238"/>
    </source>
</evidence>
<dbReference type="HOGENOM" id="CLU_032323_1_0_1"/>
<dbReference type="Gene3D" id="2.60.40.640">
    <property type="match status" value="1"/>
</dbReference>
<dbReference type="PANTHER" id="PTHR31904:SF1">
    <property type="entry name" value="BYPASS OF STOP CODON PROTEIN 5-RELATED"/>
    <property type="match status" value="1"/>
</dbReference>
<evidence type="ECO:0000313" key="2">
    <source>
        <dbReference type="EMBL" id="KDN63214.1"/>
    </source>
</evidence>
<dbReference type="STRING" id="1173701.A0A066X6D4"/>
<keyword evidence="3" id="KW-1185">Reference proteome</keyword>
<protein>
    <submittedName>
        <fullName evidence="2">Putative arrestin</fullName>
    </submittedName>
</protein>
<dbReference type="EMBL" id="JMSE01001256">
    <property type="protein sequence ID" value="KDN63214.1"/>
    <property type="molecule type" value="Genomic_DNA"/>
</dbReference>
<dbReference type="PANTHER" id="PTHR31904">
    <property type="entry name" value="BYPASS OF STOP CODON PROTEIN 5-RELATED"/>
    <property type="match status" value="1"/>
</dbReference>
<dbReference type="InterPro" id="IPR014752">
    <property type="entry name" value="Arrestin-like_C"/>
</dbReference>
<dbReference type="OrthoDB" id="2283785at2759"/>
<proteinExistence type="predicted"/>
<name>A0A066X6D4_COLSU</name>
<reference evidence="3" key="1">
    <citation type="journal article" date="2014" name="Genome Announc.">
        <title>Draft genome sequence of Colletotrichum sublineola, a destructive pathogen of cultivated sorghum.</title>
        <authorList>
            <person name="Baroncelli R."/>
            <person name="Sanz-Martin J.M."/>
            <person name="Rech G.E."/>
            <person name="Sukno S.A."/>
            <person name="Thon M.R."/>
        </authorList>
    </citation>
    <scope>NUCLEOTIDE SEQUENCE [LARGE SCALE GENOMIC DNA]</scope>
    <source>
        <strain evidence="3">TX430BB</strain>
    </source>
</reference>
<dbReference type="eggNOG" id="ENOG502QSAC">
    <property type="taxonomic scope" value="Eukaryota"/>
</dbReference>
<dbReference type="AlphaFoldDB" id="A0A066X6D4"/>
<dbReference type="InterPro" id="IPR039634">
    <property type="entry name" value="Bul1-like"/>
</dbReference>
<dbReference type="OMA" id="FQYGTPF"/>
<feature type="compositionally biased region" description="Basic and acidic residues" evidence="1">
    <location>
        <begin position="108"/>
        <end position="118"/>
    </location>
</feature>
<organism evidence="2 3">
    <name type="scientific">Colletotrichum sublineola</name>
    <name type="common">Sorghum anthracnose fungus</name>
    <dbReference type="NCBI Taxonomy" id="1173701"/>
    <lineage>
        <taxon>Eukaryota</taxon>
        <taxon>Fungi</taxon>
        <taxon>Dikarya</taxon>
        <taxon>Ascomycota</taxon>
        <taxon>Pezizomycotina</taxon>
        <taxon>Sordariomycetes</taxon>
        <taxon>Hypocreomycetidae</taxon>
        <taxon>Glomerellales</taxon>
        <taxon>Glomerellaceae</taxon>
        <taxon>Colletotrichum</taxon>
        <taxon>Colletotrichum graminicola species complex</taxon>
    </lineage>
</organism>
<accession>A0A066X6D4</accession>
<sequence length="395" mass="43977">MTLKINVENHYSSRIYTSGSRIAGVVVVCPDTDISFHCVQIALVGTARTRVDTLPLPKIINDVFLILDMPVTETSYPPGQTFSAGKTSQIPFEFIVPHKLHKGPCRTMTDERSHDQHMRLPPTMGSWEKDDMSPTMAQIEYKIIVRVLQKRSKAPKDTIHVSQSIKVLPAFPEDPPLSVNNQDALYTLSRTRTIRRSLLSFQKDRVIIQSYQPEAVVVGFGGHQLPSSQSALTLDLTFDSSSTVSFPPEVTLDNPKLEAQTWYAGTAMKAIPDLGGLRDVAGLRPGLRYSTNVKLPKAETGVVLWHKDSAEQGQKSTTWRSMTMMPIRLPTTHKMFLPTFYNRFIARSYILHVDVCLNGSKTTLSIPLQIASQSLYAQSPEPSIGELPPFEASLI</sequence>